<dbReference type="Pfam" id="PF01841">
    <property type="entry name" value="Transglut_core"/>
    <property type="match status" value="1"/>
</dbReference>
<feature type="transmembrane region" description="Helical" evidence="2">
    <location>
        <begin position="117"/>
        <end position="136"/>
    </location>
</feature>
<name>A0ABS3WSG8_9ACTN</name>
<evidence type="ECO:0000259" key="4">
    <source>
        <dbReference type="SMART" id="SM00460"/>
    </source>
</evidence>
<dbReference type="EMBL" id="JAFFZN010000008">
    <property type="protein sequence ID" value="MBO8186073.1"/>
    <property type="molecule type" value="Genomic_DNA"/>
</dbReference>
<feature type="domain" description="Transglutaminase-like" evidence="4">
    <location>
        <begin position="485"/>
        <end position="555"/>
    </location>
</feature>
<dbReference type="SMART" id="SM00460">
    <property type="entry name" value="TGc"/>
    <property type="match status" value="1"/>
</dbReference>
<dbReference type="InterPro" id="IPR038765">
    <property type="entry name" value="Papain-like_cys_pep_sf"/>
</dbReference>
<dbReference type="Proteomes" id="UP001518976">
    <property type="component" value="Unassembled WGS sequence"/>
</dbReference>
<dbReference type="Gene3D" id="3.10.620.30">
    <property type="match status" value="1"/>
</dbReference>
<dbReference type="Pfam" id="PF11992">
    <property type="entry name" value="TgpA_N"/>
    <property type="match status" value="1"/>
</dbReference>
<reference evidence="5 6" key="1">
    <citation type="submission" date="2021-02" db="EMBL/GenBank/DDBJ databases">
        <title>Streptomyces spirodelae sp. nov., isolated from duckweed.</title>
        <authorList>
            <person name="Saimee Y."/>
            <person name="Duangmal K."/>
        </authorList>
    </citation>
    <scope>NUCLEOTIDE SEQUENCE [LARGE SCALE GENOMIC DNA]</scope>
    <source>
        <strain evidence="5 6">DW4-2</strain>
    </source>
</reference>
<keyword evidence="2" id="KW-1133">Transmembrane helix</keyword>
<protein>
    <submittedName>
        <fullName evidence="5">Transglutaminase domain-containing protein</fullName>
    </submittedName>
</protein>
<feature type="transmembrane region" description="Helical" evidence="2">
    <location>
        <begin position="627"/>
        <end position="650"/>
    </location>
</feature>
<keyword evidence="6" id="KW-1185">Reference proteome</keyword>
<feature type="transmembrane region" description="Helical" evidence="2">
    <location>
        <begin position="31"/>
        <end position="48"/>
    </location>
</feature>
<feature type="region of interest" description="Disordered" evidence="1">
    <location>
        <begin position="552"/>
        <end position="628"/>
    </location>
</feature>
<organism evidence="5 6">
    <name type="scientific">Streptomyces spirodelae</name>
    <dbReference type="NCBI Taxonomy" id="2812904"/>
    <lineage>
        <taxon>Bacteria</taxon>
        <taxon>Bacillati</taxon>
        <taxon>Actinomycetota</taxon>
        <taxon>Actinomycetes</taxon>
        <taxon>Kitasatosporales</taxon>
        <taxon>Streptomycetaceae</taxon>
        <taxon>Streptomyces</taxon>
    </lineage>
</organism>
<evidence type="ECO:0000313" key="6">
    <source>
        <dbReference type="Proteomes" id="UP001518976"/>
    </source>
</evidence>
<gene>
    <name evidence="5" type="ORF">JW592_11430</name>
</gene>
<feature type="transmembrane region" description="Helical" evidence="2">
    <location>
        <begin position="167"/>
        <end position="183"/>
    </location>
</feature>
<feature type="compositionally biased region" description="Acidic residues" evidence="1">
    <location>
        <begin position="569"/>
        <end position="578"/>
    </location>
</feature>
<accession>A0ABS3WSG8</accession>
<feature type="compositionally biased region" description="Polar residues" evidence="1">
    <location>
        <begin position="586"/>
        <end position="604"/>
    </location>
</feature>
<dbReference type="InterPro" id="IPR002931">
    <property type="entry name" value="Transglutaminase-like"/>
</dbReference>
<keyword evidence="3" id="KW-0732">Signal</keyword>
<dbReference type="Pfam" id="PF13559">
    <property type="entry name" value="DUF4129"/>
    <property type="match status" value="1"/>
</dbReference>
<dbReference type="InterPro" id="IPR021878">
    <property type="entry name" value="TgpA_N"/>
</dbReference>
<evidence type="ECO:0000313" key="5">
    <source>
        <dbReference type="EMBL" id="MBO8186073.1"/>
    </source>
</evidence>
<dbReference type="RefSeq" id="WP_209264866.1">
    <property type="nucleotide sequence ID" value="NZ_JAFFZN010000008.1"/>
</dbReference>
<feature type="transmembrane region" description="Helical" evidence="2">
    <location>
        <begin position="60"/>
        <end position="80"/>
    </location>
</feature>
<dbReference type="InterPro" id="IPR025403">
    <property type="entry name" value="TgpA-like_C"/>
</dbReference>
<sequence>MSGRGRLACCAALATLTAACALLPLVDPATWLLQAALLIAVQTGVGAATRRVPLARPVTVLTQAVVSALLLTVVFAREYALGGFLPSPAGFERFGTLVQQGIDDVSRYAIPAPLTDGIRLMLVGGVLVIGLLVDTVAVTYRSAAPAGLPLLALYSVAAGLSQGGARWLWFLCAAGGYLLLLLAEGRERLSQWGRVFADRTRPGAPPHQPGSVGGPAMAPVRTGRRIGVLALGIALVVPAALPSLSGGLLEDVGTGGRGGGDKGGGTVSAVNPVVALKNSLNQPQDRTALVYSTDGDDDQELYLRIVALDKFDGAQWKPSERRIGEIPDPLPTPRGLAPGVRTSTVRATIQASDSYAQDWLPMPYPAQRVRVDGKWRFEPEGRTLVGYDRQTTRGLRYSVESLQVRPTAEQLRDAPAPPPALKREYTAVPGSLPDVVPETARKVTRGAKDNYDRAVLLQDWFASKGGFTYDTEVSAGTGVNAIADFLKQKEGFCIHFSFAMASMARTLGIPARVAVGFTPGTARGDGKMEVGFQDAHAWPELYFEGVGWTRFEPTPTRGTTPPYAQPDTPDSDLDPGEELPDRSRNDQPSADPSPSDRCTAQQKQADPECGLAAPLPGSRDSDQGPPMAAVAGLGAGGLAVLALLLAPMLSRMRGRSRRLRDPAPGTGGPEAVLSAWQELIDTGWDYGIVPQDSATPRTVAARLARVGELREEEAEAAQRVALAVEQVLYAPVPRAAPGIAGEVRRIRAGLRSAAPRSVRIRALLLPPSTVRLLWSATRRVRRLRDAFRKPVRGALFR</sequence>
<feature type="transmembrane region" description="Helical" evidence="2">
    <location>
        <begin position="226"/>
        <end position="244"/>
    </location>
</feature>
<keyword evidence="2" id="KW-0812">Transmembrane</keyword>
<keyword evidence="2" id="KW-0472">Membrane</keyword>
<feature type="chain" id="PRO_5045205636" evidence="3">
    <location>
        <begin position="22"/>
        <end position="797"/>
    </location>
</feature>
<dbReference type="PANTHER" id="PTHR42736:SF1">
    <property type="entry name" value="PROTEIN-GLUTAMINE GAMMA-GLUTAMYLTRANSFERASE"/>
    <property type="match status" value="1"/>
</dbReference>
<dbReference type="SUPFAM" id="SSF54001">
    <property type="entry name" value="Cysteine proteinases"/>
    <property type="match status" value="1"/>
</dbReference>
<dbReference type="InterPro" id="IPR052901">
    <property type="entry name" value="Bact_TGase-like"/>
</dbReference>
<feature type="signal peptide" evidence="3">
    <location>
        <begin position="1"/>
        <end position="21"/>
    </location>
</feature>
<comment type="caution">
    <text evidence="5">The sequence shown here is derived from an EMBL/GenBank/DDBJ whole genome shotgun (WGS) entry which is preliminary data.</text>
</comment>
<proteinExistence type="predicted"/>
<feature type="transmembrane region" description="Helical" evidence="2">
    <location>
        <begin position="143"/>
        <end position="161"/>
    </location>
</feature>
<dbReference type="PANTHER" id="PTHR42736">
    <property type="entry name" value="PROTEIN-GLUTAMINE GAMMA-GLUTAMYLTRANSFERASE"/>
    <property type="match status" value="1"/>
</dbReference>
<evidence type="ECO:0000256" key="3">
    <source>
        <dbReference type="SAM" id="SignalP"/>
    </source>
</evidence>
<evidence type="ECO:0000256" key="1">
    <source>
        <dbReference type="SAM" id="MobiDB-lite"/>
    </source>
</evidence>
<evidence type="ECO:0000256" key="2">
    <source>
        <dbReference type="SAM" id="Phobius"/>
    </source>
</evidence>
<dbReference type="PROSITE" id="PS51257">
    <property type="entry name" value="PROKAR_LIPOPROTEIN"/>
    <property type="match status" value="1"/>
</dbReference>